<keyword evidence="3" id="KW-0540">Nuclease</keyword>
<evidence type="ECO:0000259" key="2">
    <source>
        <dbReference type="Pfam" id="PF03372"/>
    </source>
</evidence>
<dbReference type="InterPro" id="IPR036691">
    <property type="entry name" value="Endo/exonu/phosph_ase_sf"/>
</dbReference>
<reference evidence="3 4" key="1">
    <citation type="submission" date="2019-06" db="EMBL/GenBank/DDBJ databases">
        <title>Sequencing the genomes of 1000 actinobacteria strains.</title>
        <authorList>
            <person name="Klenk H.-P."/>
        </authorList>
    </citation>
    <scope>NUCLEOTIDE SEQUENCE [LARGE SCALE GENOMIC DNA]</scope>
    <source>
        <strain evidence="3 4">DSM 18082</strain>
    </source>
</reference>
<sequence length="314" mass="32928">MVRKVLAVAAVAVLVVPTAVRFLGDHAVPALVAAASFTPYAVPPLAVALALLLRRQAWRASAAIASVLALNLAWLVPLWVPDRAPASGATPLTVMTANLRLGEASPAALVAAVRAHRVDVLALEELTPQALSALHRAGLDRELGHRTVRAVPGADGAGLWSRTPVAAVTWSHTWSRTPTATIELRGRPVVVGVLHPAAVVLDGGRLYRDDYAATTDYTAGLDDATPTLLLGDLNASADNSELRELMGTRFRDAPELAGSGLLRTFSPSPRLPALLHLDHVLVDDAFGVTDTTVVDLPGSDHRALVARLGLAPRG</sequence>
<feature type="transmembrane region" description="Helical" evidence="1">
    <location>
        <begin position="31"/>
        <end position="53"/>
    </location>
</feature>
<evidence type="ECO:0000256" key="1">
    <source>
        <dbReference type="SAM" id="Phobius"/>
    </source>
</evidence>
<feature type="transmembrane region" description="Helical" evidence="1">
    <location>
        <begin position="60"/>
        <end position="80"/>
    </location>
</feature>
<dbReference type="SUPFAM" id="SSF56219">
    <property type="entry name" value="DNase I-like"/>
    <property type="match status" value="1"/>
</dbReference>
<dbReference type="InterPro" id="IPR005135">
    <property type="entry name" value="Endo/exonuclease/phosphatase"/>
</dbReference>
<dbReference type="GO" id="GO:0004519">
    <property type="term" value="F:endonuclease activity"/>
    <property type="evidence" value="ECO:0007669"/>
    <property type="project" value="UniProtKB-KW"/>
</dbReference>
<evidence type="ECO:0000313" key="3">
    <source>
        <dbReference type="EMBL" id="TQL57018.1"/>
    </source>
</evidence>
<accession>A0A542Z9I4</accession>
<dbReference type="OrthoDB" id="2340043at2"/>
<evidence type="ECO:0000313" key="4">
    <source>
        <dbReference type="Proteomes" id="UP000319514"/>
    </source>
</evidence>
<keyword evidence="3" id="KW-0269">Exonuclease</keyword>
<keyword evidence="1" id="KW-1133">Transmembrane helix</keyword>
<keyword evidence="3" id="KW-0255">Endonuclease</keyword>
<dbReference type="GO" id="GO:0004527">
    <property type="term" value="F:exonuclease activity"/>
    <property type="evidence" value="ECO:0007669"/>
    <property type="project" value="UniProtKB-KW"/>
</dbReference>
<feature type="domain" description="Endonuclease/exonuclease/phosphatase" evidence="2">
    <location>
        <begin position="95"/>
        <end position="301"/>
    </location>
</feature>
<gene>
    <name evidence="3" type="ORF">FB474_3787</name>
</gene>
<name>A0A542Z9I4_9MICO</name>
<dbReference type="Pfam" id="PF03372">
    <property type="entry name" value="Exo_endo_phos"/>
    <property type="match status" value="1"/>
</dbReference>
<keyword evidence="1" id="KW-0812">Transmembrane</keyword>
<comment type="caution">
    <text evidence="3">The sequence shown here is derived from an EMBL/GenBank/DDBJ whole genome shotgun (WGS) entry which is preliminary data.</text>
</comment>
<protein>
    <submittedName>
        <fullName evidence="3">Endonuclease/exonuclease/phosphatase (EEP) superfamily protein YafD</fullName>
    </submittedName>
</protein>
<dbReference type="AlphaFoldDB" id="A0A542Z9I4"/>
<keyword evidence="3" id="KW-0378">Hydrolase</keyword>
<proteinExistence type="predicted"/>
<keyword evidence="1" id="KW-0472">Membrane</keyword>
<organism evidence="3 4">
    <name type="scientific">Oryzihumus leptocrescens</name>
    <dbReference type="NCBI Taxonomy" id="297536"/>
    <lineage>
        <taxon>Bacteria</taxon>
        <taxon>Bacillati</taxon>
        <taxon>Actinomycetota</taxon>
        <taxon>Actinomycetes</taxon>
        <taxon>Micrococcales</taxon>
        <taxon>Intrasporangiaceae</taxon>
        <taxon>Oryzihumus</taxon>
    </lineage>
</organism>
<keyword evidence="4" id="KW-1185">Reference proteome</keyword>
<dbReference type="RefSeq" id="WP_141790360.1">
    <property type="nucleotide sequence ID" value="NZ_BAAAKX010000019.1"/>
</dbReference>
<dbReference type="Gene3D" id="3.60.10.10">
    <property type="entry name" value="Endonuclease/exonuclease/phosphatase"/>
    <property type="match status" value="1"/>
</dbReference>
<dbReference type="Proteomes" id="UP000319514">
    <property type="component" value="Unassembled WGS sequence"/>
</dbReference>
<dbReference type="EMBL" id="VFOQ01000002">
    <property type="protein sequence ID" value="TQL57018.1"/>
    <property type="molecule type" value="Genomic_DNA"/>
</dbReference>